<dbReference type="PROSITE" id="PS50043">
    <property type="entry name" value="HTH_LUXR_2"/>
    <property type="match status" value="1"/>
</dbReference>
<dbReference type="SUPFAM" id="SSF46894">
    <property type="entry name" value="C-terminal effector domain of the bipartite response regulators"/>
    <property type="match status" value="1"/>
</dbReference>
<dbReference type="CDD" id="cd06170">
    <property type="entry name" value="LuxR_C_like"/>
    <property type="match status" value="1"/>
</dbReference>
<proteinExistence type="predicted"/>
<keyword evidence="2 5" id="KW-0238">DNA-binding</keyword>
<evidence type="ECO:0000256" key="2">
    <source>
        <dbReference type="ARBA" id="ARBA00023125"/>
    </source>
</evidence>
<dbReference type="Proteomes" id="UP000278746">
    <property type="component" value="Unassembled WGS sequence"/>
</dbReference>
<evidence type="ECO:0000313" key="6">
    <source>
        <dbReference type="Proteomes" id="UP000278746"/>
    </source>
</evidence>
<evidence type="ECO:0000256" key="3">
    <source>
        <dbReference type="ARBA" id="ARBA00023163"/>
    </source>
</evidence>
<keyword evidence="1" id="KW-0805">Transcription regulation</keyword>
<organism evidence="5 6">
    <name type="scientific">Alteribacter keqinensis</name>
    <dbReference type="NCBI Taxonomy" id="2483800"/>
    <lineage>
        <taxon>Bacteria</taxon>
        <taxon>Bacillati</taxon>
        <taxon>Bacillota</taxon>
        <taxon>Bacilli</taxon>
        <taxon>Bacillales</taxon>
        <taxon>Bacillaceae</taxon>
        <taxon>Alteribacter</taxon>
    </lineage>
</organism>
<dbReference type="InterPro" id="IPR016032">
    <property type="entry name" value="Sig_transdc_resp-reg_C-effctor"/>
</dbReference>
<evidence type="ECO:0000313" key="5">
    <source>
        <dbReference type="EMBL" id="RNA67563.1"/>
    </source>
</evidence>
<reference evidence="5 6" key="1">
    <citation type="submission" date="2018-10" db="EMBL/GenBank/DDBJ databases">
        <title>Bacillus Keqinensis sp. nov., a moderately halophilic bacterium isolated from a saline-alkaline lake.</title>
        <authorList>
            <person name="Wang H."/>
        </authorList>
    </citation>
    <scope>NUCLEOTIDE SEQUENCE [LARGE SCALE GENOMIC DNA]</scope>
    <source>
        <strain evidence="5 6">KQ-3</strain>
    </source>
</reference>
<sequence length="231" mass="26665">MMITMTNTPTITANVLFLDQNQHLTASDMEELSYEYADCQFDHLSALPRIDNHYDFIVVLAHSHDRSTVRRLHALIESEAHTNIIVASVEDNPASLFPYINNNIQGFMSLRYFKENATFVFRHMKEQALFLEPAYHSVLILEIERIKLREQPIKKLILQKEIVQEILSENEQNVLQLLLEGNNNLQIAQSLYLAPSTISTIISHLLKKMNANDRTDALVKSIRNGWVDAYR</sequence>
<dbReference type="PRINTS" id="PR00038">
    <property type="entry name" value="HTHLUXR"/>
</dbReference>
<comment type="caution">
    <text evidence="5">The sequence shown here is derived from an EMBL/GenBank/DDBJ whole genome shotgun (WGS) entry which is preliminary data.</text>
</comment>
<dbReference type="AlphaFoldDB" id="A0A3M7TT87"/>
<dbReference type="OrthoDB" id="2965189at2"/>
<protein>
    <submittedName>
        <fullName evidence="5">DNA-binding response regulator</fullName>
    </submittedName>
</protein>
<dbReference type="GO" id="GO:0006355">
    <property type="term" value="P:regulation of DNA-templated transcription"/>
    <property type="evidence" value="ECO:0007669"/>
    <property type="project" value="InterPro"/>
</dbReference>
<dbReference type="GO" id="GO:0003677">
    <property type="term" value="F:DNA binding"/>
    <property type="evidence" value="ECO:0007669"/>
    <property type="project" value="UniProtKB-KW"/>
</dbReference>
<name>A0A3M7TT87_9BACI</name>
<dbReference type="InterPro" id="IPR000792">
    <property type="entry name" value="Tscrpt_reg_LuxR_C"/>
</dbReference>
<dbReference type="SMART" id="SM00421">
    <property type="entry name" value="HTH_LUXR"/>
    <property type="match status" value="1"/>
</dbReference>
<dbReference type="Pfam" id="PF00196">
    <property type="entry name" value="GerE"/>
    <property type="match status" value="1"/>
</dbReference>
<evidence type="ECO:0000259" key="4">
    <source>
        <dbReference type="PROSITE" id="PS50043"/>
    </source>
</evidence>
<feature type="domain" description="HTH luxR-type" evidence="4">
    <location>
        <begin position="160"/>
        <end position="225"/>
    </location>
</feature>
<keyword evidence="3" id="KW-0804">Transcription</keyword>
<dbReference type="Gene3D" id="3.40.50.2300">
    <property type="match status" value="1"/>
</dbReference>
<dbReference type="EMBL" id="RHIB01000002">
    <property type="protein sequence ID" value="RNA67563.1"/>
    <property type="molecule type" value="Genomic_DNA"/>
</dbReference>
<dbReference type="PROSITE" id="PS00622">
    <property type="entry name" value="HTH_LUXR_1"/>
    <property type="match status" value="1"/>
</dbReference>
<dbReference type="RefSeq" id="WP_122899085.1">
    <property type="nucleotide sequence ID" value="NZ_RHIB01000002.1"/>
</dbReference>
<dbReference type="PANTHER" id="PTHR44688:SF16">
    <property type="entry name" value="DNA-BINDING TRANSCRIPTIONAL ACTIVATOR DEVR_DOSR"/>
    <property type="match status" value="1"/>
</dbReference>
<accession>A0A3M7TT87</accession>
<dbReference type="PANTHER" id="PTHR44688">
    <property type="entry name" value="DNA-BINDING TRANSCRIPTIONAL ACTIVATOR DEVR_DOSR"/>
    <property type="match status" value="1"/>
</dbReference>
<gene>
    <name evidence="5" type="ORF">EBO34_12610</name>
</gene>
<evidence type="ECO:0000256" key="1">
    <source>
        <dbReference type="ARBA" id="ARBA00023015"/>
    </source>
</evidence>
<keyword evidence="6" id="KW-1185">Reference proteome</keyword>